<dbReference type="Proteomes" id="UP000094243">
    <property type="component" value="Unassembled WGS sequence"/>
</dbReference>
<comment type="caution">
    <text evidence="1">The sequence shown here is derived from an EMBL/GenBank/DDBJ whole genome shotgun (WGS) entry which is preliminary data.</text>
</comment>
<gene>
    <name evidence="1" type="ORF">BHQ17_03070</name>
</gene>
<dbReference type="AlphaFoldDB" id="A0A1E3S145"/>
<proteinExistence type="predicted"/>
<dbReference type="RefSeq" id="WP_069403760.1">
    <property type="nucleotide sequence ID" value="NZ_JBHRZJ010000001.1"/>
</dbReference>
<reference evidence="2" key="1">
    <citation type="submission" date="2016-09" db="EMBL/GenBank/DDBJ databases">
        <authorList>
            <person name="Greninger A.L."/>
            <person name="Jerome K.R."/>
            <person name="Mcnair B."/>
            <person name="Wallis C."/>
            <person name="Fang F."/>
        </authorList>
    </citation>
    <scope>NUCLEOTIDE SEQUENCE [LARGE SCALE GENOMIC DNA]</scope>
    <source>
        <strain evidence="2">M7</strain>
    </source>
</reference>
<evidence type="ECO:0000313" key="1">
    <source>
        <dbReference type="EMBL" id="ODQ95893.1"/>
    </source>
</evidence>
<sequence length="154" mass="16682">MAQPGERLRRARQILLVTLVIVGLGLLLASCPANRDGMPGQLARAMEETTSAARSGVLALDLWTRGRSTTQLASVQISDSRDDVAKAYNGIADLRAQDPVDVRRQRMLTESMTAIIGQLNTASAVLRDVSAQPRVATVRSELLKSAHELESGYR</sequence>
<name>A0A1E3S145_9MYCO</name>
<dbReference type="OrthoDB" id="4725451at2"/>
<organism evidence="1 2">
    <name type="scientific">Mycolicibacterium holsaticum</name>
    <dbReference type="NCBI Taxonomy" id="152142"/>
    <lineage>
        <taxon>Bacteria</taxon>
        <taxon>Bacillati</taxon>
        <taxon>Actinomycetota</taxon>
        <taxon>Actinomycetes</taxon>
        <taxon>Mycobacteriales</taxon>
        <taxon>Mycobacteriaceae</taxon>
        <taxon>Mycolicibacterium</taxon>
    </lineage>
</organism>
<keyword evidence="2" id="KW-1185">Reference proteome</keyword>
<accession>A0A1E3S145</accession>
<dbReference type="EMBL" id="MIGZ01000010">
    <property type="protein sequence ID" value="ODQ95893.1"/>
    <property type="molecule type" value="Genomic_DNA"/>
</dbReference>
<dbReference type="PROSITE" id="PS51257">
    <property type="entry name" value="PROKAR_LIPOPROTEIN"/>
    <property type="match status" value="1"/>
</dbReference>
<protein>
    <submittedName>
        <fullName evidence="1">Uncharacterized protein</fullName>
    </submittedName>
</protein>
<evidence type="ECO:0000313" key="2">
    <source>
        <dbReference type="Proteomes" id="UP000094243"/>
    </source>
</evidence>